<keyword evidence="4" id="KW-0732">Signal</keyword>
<name>A0A9W9D1S4_9PEZI</name>
<keyword evidence="9" id="KW-0472">Membrane</keyword>
<dbReference type="InterPro" id="IPR017853">
    <property type="entry name" value="GH"/>
</dbReference>
<dbReference type="Pfam" id="PF01055">
    <property type="entry name" value="Glyco_hydro_31_2nd"/>
    <property type="match status" value="1"/>
</dbReference>
<evidence type="ECO:0000256" key="5">
    <source>
        <dbReference type="ARBA" id="ARBA00022801"/>
    </source>
</evidence>
<evidence type="ECO:0000256" key="8">
    <source>
        <dbReference type="RuleBase" id="RU361185"/>
    </source>
</evidence>
<evidence type="ECO:0000256" key="6">
    <source>
        <dbReference type="ARBA" id="ARBA00023180"/>
    </source>
</evidence>
<dbReference type="InterPro" id="IPR011013">
    <property type="entry name" value="Gal_mutarotase_sf_dom"/>
</dbReference>
<dbReference type="GO" id="GO:0004558">
    <property type="term" value="F:alpha-1,4-glucosidase activity"/>
    <property type="evidence" value="ECO:0007669"/>
    <property type="project" value="UniProtKB-EC"/>
</dbReference>
<reference evidence="12" key="1">
    <citation type="submission" date="2022-10" db="EMBL/GenBank/DDBJ databases">
        <title>Tapping the CABI collections for fungal endophytes: first genome assemblies for Collariella, Neodidymelliopsis, Ascochyta clinopodiicola, Didymella pomorum, Didymosphaeria variabile, Neocosmospora piperis and Neocucurbitaria cava.</title>
        <authorList>
            <person name="Hill R."/>
        </authorList>
    </citation>
    <scope>NUCLEOTIDE SEQUENCE</scope>
    <source>
        <strain evidence="12">IMI 355082</strain>
    </source>
</reference>
<evidence type="ECO:0000256" key="4">
    <source>
        <dbReference type="ARBA" id="ARBA00022729"/>
    </source>
</evidence>
<comment type="caution">
    <text evidence="12">The sequence shown here is derived from an EMBL/GenBank/DDBJ whole genome shotgun (WGS) entry which is preliminary data.</text>
</comment>
<feature type="domain" description="Glycosyl hydrolase family 31 C-terminal" evidence="11">
    <location>
        <begin position="828"/>
        <end position="922"/>
    </location>
</feature>
<keyword evidence="5 8" id="KW-0378">Hydrolase</keyword>
<dbReference type="InterPro" id="IPR048395">
    <property type="entry name" value="Glyco_hydro_31_C"/>
</dbReference>
<dbReference type="Proteomes" id="UP001140453">
    <property type="component" value="Unassembled WGS sequence"/>
</dbReference>
<keyword evidence="7 8" id="KW-0326">Glycosidase</keyword>
<dbReference type="FunFam" id="3.20.20.80:FF:000138">
    <property type="entry name" value="Putative alpha-glucosidase AgdA"/>
    <property type="match status" value="1"/>
</dbReference>
<evidence type="ECO:0000259" key="11">
    <source>
        <dbReference type="Pfam" id="PF21365"/>
    </source>
</evidence>
<dbReference type="FunFam" id="2.60.40.1180:FF:000005">
    <property type="entry name" value="Maltase-glucoamylase, intestinal"/>
    <property type="match status" value="1"/>
</dbReference>
<dbReference type="InterPro" id="IPR013780">
    <property type="entry name" value="Glyco_hydro_b"/>
</dbReference>
<evidence type="ECO:0000259" key="10">
    <source>
        <dbReference type="Pfam" id="PF01055"/>
    </source>
</evidence>
<feature type="domain" description="Glycoside hydrolase family 31 TIM barrel" evidence="10">
    <location>
        <begin position="387"/>
        <end position="819"/>
    </location>
</feature>
<dbReference type="PANTHER" id="PTHR22762:SF133">
    <property type="entry name" value="P-TYPE DOMAIN-CONTAINING PROTEIN"/>
    <property type="match status" value="1"/>
</dbReference>
<dbReference type="InterPro" id="IPR030458">
    <property type="entry name" value="Glyco_hydro_31_AS"/>
</dbReference>
<dbReference type="InterPro" id="IPR000322">
    <property type="entry name" value="Glyco_hydro_31_TIM"/>
</dbReference>
<evidence type="ECO:0000256" key="9">
    <source>
        <dbReference type="SAM" id="Phobius"/>
    </source>
</evidence>
<dbReference type="CDD" id="cd06602">
    <property type="entry name" value="GH31_MGAM_SI_GAA"/>
    <property type="match status" value="1"/>
</dbReference>
<dbReference type="AlphaFoldDB" id="A0A9W9D1S4"/>
<dbReference type="EMBL" id="JAPEVB010000001">
    <property type="protein sequence ID" value="KAJ4397323.1"/>
    <property type="molecule type" value="Genomic_DNA"/>
</dbReference>
<feature type="transmembrane region" description="Helical" evidence="9">
    <location>
        <begin position="60"/>
        <end position="82"/>
    </location>
</feature>
<dbReference type="SUPFAM" id="SSF74650">
    <property type="entry name" value="Galactose mutarotase-like"/>
    <property type="match status" value="1"/>
</dbReference>
<keyword evidence="13" id="KW-1185">Reference proteome</keyword>
<evidence type="ECO:0000256" key="7">
    <source>
        <dbReference type="ARBA" id="ARBA00023295"/>
    </source>
</evidence>
<comment type="catalytic activity">
    <reaction evidence="1">
        <text>Hydrolysis of terminal, non-reducing (1-&gt;4)-linked alpha-D-glucose residues with release of alpha-D-glucose.</text>
        <dbReference type="EC" id="3.2.1.20"/>
    </reaction>
</comment>
<evidence type="ECO:0000313" key="12">
    <source>
        <dbReference type="EMBL" id="KAJ4397323.1"/>
    </source>
</evidence>
<dbReference type="OrthoDB" id="5839090at2759"/>
<protein>
    <recommendedName>
        <fullName evidence="3">alpha-glucosidase</fullName>
        <ecNumber evidence="3">3.2.1.20</ecNumber>
    </recommendedName>
</protein>
<dbReference type="GO" id="GO:0030246">
    <property type="term" value="F:carbohydrate binding"/>
    <property type="evidence" value="ECO:0007669"/>
    <property type="project" value="InterPro"/>
</dbReference>
<feature type="transmembrane region" description="Helical" evidence="9">
    <location>
        <begin position="24"/>
        <end position="48"/>
    </location>
</feature>
<dbReference type="Gene3D" id="3.20.20.80">
    <property type="entry name" value="Glycosidases"/>
    <property type="match status" value="2"/>
</dbReference>
<organism evidence="12 13">
    <name type="scientific">Gnomoniopsis smithogilvyi</name>
    <dbReference type="NCBI Taxonomy" id="1191159"/>
    <lineage>
        <taxon>Eukaryota</taxon>
        <taxon>Fungi</taxon>
        <taxon>Dikarya</taxon>
        <taxon>Ascomycota</taxon>
        <taxon>Pezizomycotina</taxon>
        <taxon>Sordariomycetes</taxon>
        <taxon>Sordariomycetidae</taxon>
        <taxon>Diaporthales</taxon>
        <taxon>Gnomoniaceae</taxon>
        <taxon>Gnomoniopsis</taxon>
    </lineage>
</organism>
<evidence type="ECO:0000256" key="2">
    <source>
        <dbReference type="ARBA" id="ARBA00007806"/>
    </source>
</evidence>
<dbReference type="PANTHER" id="PTHR22762">
    <property type="entry name" value="ALPHA-GLUCOSIDASE"/>
    <property type="match status" value="1"/>
</dbReference>
<dbReference type="GO" id="GO:0005975">
    <property type="term" value="P:carbohydrate metabolic process"/>
    <property type="evidence" value="ECO:0007669"/>
    <property type="project" value="InterPro"/>
</dbReference>
<proteinExistence type="inferred from homology"/>
<keyword evidence="9" id="KW-0812">Transmembrane</keyword>
<keyword evidence="9" id="KW-1133">Transmembrane helix</keyword>
<evidence type="ECO:0000256" key="1">
    <source>
        <dbReference type="ARBA" id="ARBA00001657"/>
    </source>
</evidence>
<dbReference type="FunFam" id="2.60.40.1760:FF:000005">
    <property type="entry name" value="Putative alpha-glucosidase AgdA"/>
    <property type="match status" value="1"/>
</dbReference>
<evidence type="ECO:0000313" key="13">
    <source>
        <dbReference type="Proteomes" id="UP001140453"/>
    </source>
</evidence>
<dbReference type="EC" id="3.2.1.20" evidence="3"/>
<accession>A0A9W9D1S4</accession>
<dbReference type="Gene3D" id="2.60.40.1180">
    <property type="entry name" value="Golgi alpha-mannosidase II"/>
    <property type="match status" value="2"/>
</dbReference>
<gene>
    <name evidence="12" type="ORF">N0V93_001548</name>
</gene>
<dbReference type="CDD" id="cd14752">
    <property type="entry name" value="GH31_N"/>
    <property type="match status" value="1"/>
</dbReference>
<dbReference type="PROSITE" id="PS00129">
    <property type="entry name" value="GLYCOSYL_HYDROL_F31_1"/>
    <property type="match status" value="1"/>
</dbReference>
<dbReference type="InterPro" id="IPR030459">
    <property type="entry name" value="Glyco_hydro_31_CS"/>
</dbReference>
<evidence type="ECO:0000256" key="3">
    <source>
        <dbReference type="ARBA" id="ARBA00012741"/>
    </source>
</evidence>
<keyword evidence="6" id="KW-0325">Glycoprotein</keyword>
<dbReference type="SUPFAM" id="SSF51445">
    <property type="entry name" value="(Trans)glycosidases"/>
    <property type="match status" value="1"/>
</dbReference>
<dbReference type="Gene3D" id="2.60.40.1760">
    <property type="entry name" value="glycosyl hydrolase (family 31)"/>
    <property type="match status" value="1"/>
</dbReference>
<sequence length="1094" mass="118720">MAFTTLEPVLDKALAFLPEEDPLLLGPALILNVLGTFSVFLLCLFCVLKLTLPWSCTPYLTRFIVAYMFLRLLLLGLCPLSLAQSSTLSSADATTSYRAVFTVPADADVGQPVLPNIQDPQAVDVQTVCPGYTASNVQTSDTGLTADLDLAGADCSVYGNDVHNLTLTVEYQDTGRLNIQIQPRYIGPENETWFVLPEALVPKPVSSGNASSDTSDFVVSWTNEDSFSFTVTRKSTNDTLFTTAGSKLVYEDQFIEFVSALPENYNLYGLGEVIHGFRLGNNLTRTLFAADVGDNIDANIYGTHPIYLDTRYFQDGKYVANATDTSAQYTPYTHGVYLRNAHSHEIVLRPEGITWRTLGGTIDLYFYSGPSASDIIQTYQTTTVGLPAMQQYWTFGYHQCRWGYANWSELQSVVDNFAKFSIPLETIWTDIDYMNQYRDFDNDQGRFGYSEGAEFLSKLHANGQHYVPIVDSAIYHPNPDNASDAYPVFDRGVDAGAFLLNPDGSLYIGSVWPGYTVFPDWVAASLGTSNGSGAFEWWTSEVSAWHQNVSFDGIWIDMSEVSSFCIGSCGSNNVTLNPVHPPFLLPGEPGDVIYDYPEGFNLTNATEAAAASSASASQASAVATSSASTSTTYLRTTPTPGVRNVNYPPYTINNFAGDLAVHAVSPNATHQGGSLEYDFHNLFGHQILNATHQALLAVFPDKRPFIIGRSTHAGSGKWAGHWGGDNYSLWAYMFFAIPQALSFSIFGIPMFGVDTCGFSGNSDMELCNRWMQLSAFFPFYRNHNTLSANSQEPYIWESVIEASKDAMAIRYSLLPYIYTTFAEAHETGSTVMRALVWEFPEEPWLANADRQFLLGGAILVTPVLAQGATSVDGVFPGSGDGTTVWYDWYNQTAVTGIARGQNVTIDAPLGHIPVFVRGGYVVPIQEPALTTSASRQNPWGLLVALDLAGSATGTLYLDDGESVVPNATTWVQFSATNSSITAQPSGDFADTNPLGNVTVLGVPGQVSNVTLNGQAVNSGWSYNGDTQTLSLTGLNNLTSNGTWNSDWTLSWSVSSASGSSSSSSSSSSTSGSPTSARFSVISLCAIFVTALMVW</sequence>
<comment type="similarity">
    <text evidence="2 8">Belongs to the glycosyl hydrolase 31 family.</text>
</comment>
<dbReference type="Pfam" id="PF21365">
    <property type="entry name" value="Glyco_hydro_31_3rd"/>
    <property type="match status" value="1"/>
</dbReference>
<dbReference type="PROSITE" id="PS00707">
    <property type="entry name" value="GLYCOSYL_HYDROL_F31_2"/>
    <property type="match status" value="1"/>
</dbReference>
<dbReference type="SUPFAM" id="SSF51011">
    <property type="entry name" value="Glycosyl hydrolase domain"/>
    <property type="match status" value="1"/>
</dbReference>